<organism evidence="1 2">
    <name type="scientific">Rattus norvegicus</name>
    <name type="common">Rat</name>
    <dbReference type="NCBI Taxonomy" id="10116"/>
    <lineage>
        <taxon>Eukaryota</taxon>
        <taxon>Metazoa</taxon>
        <taxon>Chordata</taxon>
        <taxon>Craniata</taxon>
        <taxon>Vertebrata</taxon>
        <taxon>Euteleostomi</taxon>
        <taxon>Mammalia</taxon>
        <taxon>Eutheria</taxon>
        <taxon>Euarchontoglires</taxon>
        <taxon>Glires</taxon>
        <taxon>Rodentia</taxon>
        <taxon>Myomorpha</taxon>
        <taxon>Muroidea</taxon>
        <taxon>Muridae</taxon>
        <taxon>Murinae</taxon>
        <taxon>Rattus</taxon>
    </lineage>
</organism>
<gene>
    <name evidence="1" type="ORF">rCG_48542</name>
</gene>
<dbReference type="Proteomes" id="UP000234681">
    <property type="component" value="Chromosome 1"/>
</dbReference>
<evidence type="ECO:0000313" key="1">
    <source>
        <dbReference type="EMBL" id="EDM11937.1"/>
    </source>
</evidence>
<reference evidence="2" key="1">
    <citation type="submission" date="2005-09" db="EMBL/GenBank/DDBJ databases">
        <authorList>
            <person name="Mural R.J."/>
            <person name="Li P.W."/>
            <person name="Adams M.D."/>
            <person name="Amanatides P.G."/>
            <person name="Baden-Tillson H."/>
            <person name="Barnstead M."/>
            <person name="Chin S.H."/>
            <person name="Dew I."/>
            <person name="Evans C.A."/>
            <person name="Ferriera S."/>
            <person name="Flanigan M."/>
            <person name="Fosler C."/>
            <person name="Glodek A."/>
            <person name="Gu Z."/>
            <person name="Holt R.A."/>
            <person name="Jennings D."/>
            <person name="Kraft C.L."/>
            <person name="Lu F."/>
            <person name="Nguyen T."/>
            <person name="Nusskern D.R."/>
            <person name="Pfannkoch C.M."/>
            <person name="Sitter C."/>
            <person name="Sutton G.G."/>
            <person name="Venter J.C."/>
            <person name="Wang Z."/>
            <person name="Woodage T."/>
            <person name="Zheng X.H."/>
            <person name="Zhong F."/>
        </authorList>
    </citation>
    <scope>NUCLEOTIDE SEQUENCE [LARGE SCALE GENOMIC DNA]</scope>
    <source>
        <strain>BN</strain>
        <strain evidence="2">Sprague-Dawley</strain>
    </source>
</reference>
<dbReference type="AlphaFoldDB" id="A6HXK6"/>
<evidence type="ECO:0000313" key="2">
    <source>
        <dbReference type="Proteomes" id="UP000234681"/>
    </source>
</evidence>
<accession>A6HXK6</accession>
<dbReference type="EMBL" id="CH473953">
    <property type="protein sequence ID" value="EDM11937.1"/>
    <property type="molecule type" value="Genomic_DNA"/>
</dbReference>
<name>A6HXK6_RAT</name>
<protein>
    <submittedName>
        <fullName evidence="1">RCG48542</fullName>
    </submittedName>
</protein>
<proteinExistence type="predicted"/>
<sequence>MQSTVRATSRRALLPFMMTVTRTAWGIPGFYAVEDGFLPRGGAYLTGSGRTTGPGMSLCSTRCQEVPNLSGS</sequence>